<dbReference type="GO" id="GO:0000917">
    <property type="term" value="P:division septum assembly"/>
    <property type="evidence" value="ECO:0007669"/>
    <property type="project" value="UniProtKB-KW"/>
</dbReference>
<proteinExistence type="inferred from homology"/>
<keyword evidence="5" id="KW-0717">Septation</keyword>
<evidence type="ECO:0000256" key="4">
    <source>
        <dbReference type="ARBA" id="ARBA00022969"/>
    </source>
</evidence>
<name>A0A918RGW6_9ACTN</name>
<keyword evidence="4" id="KW-0749">Sporulation</keyword>
<comment type="similarity">
    <text evidence="2">Belongs to the SsgA family.</text>
</comment>
<protein>
    <submittedName>
        <fullName evidence="7">Sporulation protein SsgA</fullName>
    </submittedName>
</protein>
<keyword evidence="3" id="KW-0132">Cell division</keyword>
<dbReference type="AlphaFoldDB" id="A0A918RGW6"/>
<evidence type="ECO:0000256" key="1">
    <source>
        <dbReference type="ARBA" id="ARBA00004431"/>
    </source>
</evidence>
<dbReference type="RefSeq" id="WP_190058769.1">
    <property type="nucleotide sequence ID" value="NZ_BMWH01000016.1"/>
</dbReference>
<dbReference type="Pfam" id="PF04686">
    <property type="entry name" value="SsgA"/>
    <property type="match status" value="1"/>
</dbReference>
<organism evidence="7 8">
    <name type="scientific">Streptomyces echinoruber</name>
    <dbReference type="NCBI Taxonomy" id="68898"/>
    <lineage>
        <taxon>Bacteria</taxon>
        <taxon>Bacillati</taxon>
        <taxon>Actinomycetota</taxon>
        <taxon>Actinomycetes</taxon>
        <taxon>Kitasatosporales</taxon>
        <taxon>Streptomycetaceae</taxon>
        <taxon>Streptomyces</taxon>
    </lineage>
</organism>
<evidence type="ECO:0000256" key="2">
    <source>
        <dbReference type="ARBA" id="ARBA00009323"/>
    </source>
</evidence>
<dbReference type="Gene3D" id="2.30.31.20">
    <property type="entry name" value="Sporulation-specific cell division protein SsgB"/>
    <property type="match status" value="1"/>
</dbReference>
<evidence type="ECO:0000256" key="5">
    <source>
        <dbReference type="ARBA" id="ARBA00023210"/>
    </source>
</evidence>
<sequence length="137" mass="14694">MDITIEQTARGRLVTAQQRCTSVAATFRYSSAEPLAVHVGFPPEASLEGDAVTWTFARDLLEEGLERPAGRGDVQLWPCGPGHTVVELHAPGGIAMLLFAAPLLRRFLQHTYAAVPAGQENLQDAVDRGLEALFGGV</sequence>
<dbReference type="Proteomes" id="UP000623010">
    <property type="component" value="Unassembled WGS sequence"/>
</dbReference>
<dbReference type="GO" id="GO:0030435">
    <property type="term" value="P:sporulation resulting in formation of a cellular spore"/>
    <property type="evidence" value="ECO:0007669"/>
    <property type="project" value="UniProtKB-KW"/>
</dbReference>
<reference evidence="7" key="2">
    <citation type="submission" date="2020-09" db="EMBL/GenBank/DDBJ databases">
        <authorList>
            <person name="Sun Q."/>
            <person name="Ohkuma M."/>
        </authorList>
    </citation>
    <scope>NUCLEOTIDE SEQUENCE</scope>
    <source>
        <strain evidence="7">JCM 5016</strain>
    </source>
</reference>
<evidence type="ECO:0000256" key="6">
    <source>
        <dbReference type="ARBA" id="ARBA00023306"/>
    </source>
</evidence>
<comment type="caution">
    <text evidence="7">The sequence shown here is derived from an EMBL/GenBank/DDBJ whole genome shotgun (WGS) entry which is preliminary data.</text>
</comment>
<dbReference type="EMBL" id="BMWH01000016">
    <property type="protein sequence ID" value="GGZ96321.1"/>
    <property type="molecule type" value="Genomic_DNA"/>
</dbReference>
<reference evidence="7" key="1">
    <citation type="journal article" date="2014" name="Int. J. Syst. Evol. Microbiol.">
        <title>Complete genome sequence of Corynebacterium casei LMG S-19264T (=DSM 44701T), isolated from a smear-ripened cheese.</title>
        <authorList>
            <consortium name="US DOE Joint Genome Institute (JGI-PGF)"/>
            <person name="Walter F."/>
            <person name="Albersmeier A."/>
            <person name="Kalinowski J."/>
            <person name="Ruckert C."/>
        </authorList>
    </citation>
    <scope>NUCLEOTIDE SEQUENCE</scope>
    <source>
        <strain evidence="7">JCM 5016</strain>
    </source>
</reference>
<keyword evidence="8" id="KW-1185">Reference proteome</keyword>
<keyword evidence="6" id="KW-0131">Cell cycle</keyword>
<evidence type="ECO:0000313" key="7">
    <source>
        <dbReference type="EMBL" id="GGZ96321.1"/>
    </source>
</evidence>
<gene>
    <name evidence="7" type="ORF">GCM10010389_39490</name>
</gene>
<dbReference type="InterPro" id="IPR038658">
    <property type="entry name" value="SsgB_sf"/>
</dbReference>
<dbReference type="InterPro" id="IPR006776">
    <property type="entry name" value="SsgB"/>
</dbReference>
<comment type="subcellular location">
    <subcellularLocation>
        <location evidence="1">Cell septum</location>
    </subcellularLocation>
</comment>
<evidence type="ECO:0000256" key="3">
    <source>
        <dbReference type="ARBA" id="ARBA00022618"/>
    </source>
</evidence>
<accession>A0A918RGW6</accession>
<evidence type="ECO:0000313" key="8">
    <source>
        <dbReference type="Proteomes" id="UP000623010"/>
    </source>
</evidence>
<dbReference type="GO" id="GO:0030428">
    <property type="term" value="C:cell septum"/>
    <property type="evidence" value="ECO:0007669"/>
    <property type="project" value="UniProtKB-SubCell"/>
</dbReference>